<protein>
    <recommendedName>
        <fullName evidence="2">Mobile element protein</fullName>
    </recommendedName>
</protein>
<name>A0A0H3ZUI2_9VIBR</name>
<proteinExistence type="predicted"/>
<reference evidence="1" key="1">
    <citation type="journal article" date="2015" name="MBio">
        <title>Eco-Evolutionary Dynamics of Episomes among Ecologically Cohesive Bacterial Populations.</title>
        <authorList>
            <person name="Xue H."/>
            <person name="Cordero O.X."/>
            <person name="Camas F.M."/>
            <person name="Trimble W."/>
            <person name="Meyer F."/>
            <person name="Guglielmini J."/>
            <person name="Rocha E.P."/>
            <person name="Polz M.F."/>
        </authorList>
    </citation>
    <scope>NUCLEOTIDE SEQUENCE</scope>
    <source>
        <strain evidence="1">ZF_76</strain>
    </source>
</reference>
<accession>A0A0H3ZUI2</accession>
<dbReference type="EMBL" id="KP795524">
    <property type="protein sequence ID" value="AKN37191.1"/>
    <property type="molecule type" value="Genomic_DNA"/>
</dbReference>
<evidence type="ECO:0008006" key="2">
    <source>
        <dbReference type="Google" id="ProtNLM"/>
    </source>
</evidence>
<evidence type="ECO:0000313" key="1">
    <source>
        <dbReference type="EMBL" id="AKN37191.1"/>
    </source>
</evidence>
<sequence>MWAYRYARPTPSEKRNSRLRCILLFYYSKEVGLALLNAHKSKSIS</sequence>
<organism evidence="1">
    <name type="scientific">Vibrio tasmaniensis</name>
    <dbReference type="NCBI Taxonomy" id="212663"/>
    <lineage>
        <taxon>Bacteria</taxon>
        <taxon>Pseudomonadati</taxon>
        <taxon>Pseudomonadota</taxon>
        <taxon>Gammaproteobacteria</taxon>
        <taxon>Vibrionales</taxon>
        <taxon>Vibrionaceae</taxon>
        <taxon>Vibrio</taxon>
    </lineage>
</organism>
<dbReference type="AlphaFoldDB" id="A0A0H3ZUI2"/>